<evidence type="ECO:0000256" key="2">
    <source>
        <dbReference type="ARBA" id="ARBA00022723"/>
    </source>
</evidence>
<dbReference type="PANTHER" id="PTHR43270:SF8">
    <property type="entry name" value="DI- AND TRIPEPTIDASE DUG2-RELATED"/>
    <property type="match status" value="1"/>
</dbReference>
<evidence type="ECO:0000259" key="4">
    <source>
        <dbReference type="Pfam" id="PF07687"/>
    </source>
</evidence>
<dbReference type="Gene3D" id="3.30.70.360">
    <property type="match status" value="1"/>
</dbReference>
<comment type="caution">
    <text evidence="5">The sequence shown here is derived from an EMBL/GenBank/DDBJ whole genome shotgun (WGS) entry which is preliminary data.</text>
</comment>
<dbReference type="SUPFAM" id="SSF53187">
    <property type="entry name" value="Zn-dependent exopeptidases"/>
    <property type="match status" value="1"/>
</dbReference>
<dbReference type="InterPro" id="IPR051458">
    <property type="entry name" value="Cyt/Met_Dipeptidase"/>
</dbReference>
<accession>A0A7C4TKG0</accession>
<evidence type="ECO:0000313" key="5">
    <source>
        <dbReference type="EMBL" id="HGW29648.1"/>
    </source>
</evidence>
<keyword evidence="1" id="KW-0645">Protease</keyword>
<reference evidence="5" key="1">
    <citation type="journal article" date="2020" name="mSystems">
        <title>Genome- and Community-Level Interaction Insights into Carbon Utilization and Element Cycling Functions of Hydrothermarchaeota in Hydrothermal Sediment.</title>
        <authorList>
            <person name="Zhou Z."/>
            <person name="Liu Y."/>
            <person name="Xu W."/>
            <person name="Pan J."/>
            <person name="Luo Z.H."/>
            <person name="Li M."/>
        </authorList>
    </citation>
    <scope>NUCLEOTIDE SEQUENCE [LARGE SCALE GENOMIC DNA]</scope>
    <source>
        <strain evidence="5">SpSt-417</strain>
    </source>
</reference>
<dbReference type="Gene3D" id="3.40.630.10">
    <property type="entry name" value="Zn peptidases"/>
    <property type="match status" value="1"/>
</dbReference>
<dbReference type="GO" id="GO:0008233">
    <property type="term" value="F:peptidase activity"/>
    <property type="evidence" value="ECO:0007669"/>
    <property type="project" value="UniProtKB-KW"/>
</dbReference>
<organism evidence="5">
    <name type="scientific">candidate division WWE3 bacterium</name>
    <dbReference type="NCBI Taxonomy" id="2053526"/>
    <lineage>
        <taxon>Bacteria</taxon>
        <taxon>Katanobacteria</taxon>
    </lineage>
</organism>
<dbReference type="PANTHER" id="PTHR43270">
    <property type="entry name" value="BETA-ALA-HIS DIPEPTIDASE"/>
    <property type="match status" value="1"/>
</dbReference>
<dbReference type="InterPro" id="IPR011650">
    <property type="entry name" value="Peptidase_M20_dimer"/>
</dbReference>
<evidence type="ECO:0000256" key="1">
    <source>
        <dbReference type="ARBA" id="ARBA00022670"/>
    </source>
</evidence>
<proteinExistence type="predicted"/>
<dbReference type="GO" id="GO:0006508">
    <property type="term" value="P:proteolysis"/>
    <property type="evidence" value="ECO:0007669"/>
    <property type="project" value="UniProtKB-KW"/>
</dbReference>
<evidence type="ECO:0000256" key="3">
    <source>
        <dbReference type="ARBA" id="ARBA00022801"/>
    </source>
</evidence>
<keyword evidence="3 5" id="KW-0378">Hydrolase</keyword>
<gene>
    <name evidence="5" type="ORF">ENR63_01860</name>
</gene>
<dbReference type="Pfam" id="PF07687">
    <property type="entry name" value="M20_dimer"/>
    <property type="match status" value="1"/>
</dbReference>
<feature type="domain" description="Peptidase M20 dimerisation" evidence="4">
    <location>
        <begin position="197"/>
        <end position="342"/>
    </location>
</feature>
<dbReference type="InterPro" id="IPR002933">
    <property type="entry name" value="Peptidase_M20"/>
</dbReference>
<sequence length="442" mass="49588">MVLKEYKSLLEKFVTLKSVSTDSAFNAEIKKTADWLKSLLKENGFKTEIWQGPNSNPVVYGSYEVSPGAKTTLVYGHYDVQPASKKDGWAFEPFELTEKNGRLYGRGVVDNKGQVLTHIYTVIKLIKQNKLKQNVKFLIEGNEETSNEDLGELIKRYKGKLKTDYILISDGEMPHGNPVVEYSLRGGFNTKLVYKTAKTNLHSGLFGGAIPNAALVLTKFVAKLFDQYGNVKIPGFYDGIDPITNQQKKDNHNLIKNGNEIFQLTGAKKLTLSKDEDFYTKTGLTPTIQITGFKSGYIDEGYANIVPCEAEVRINFRTVSSQNNGKILKAFKKMIKTETPNYVDYVFSNTEPYNWVKVNTSSEIFDKTREMLKRAYGLAPLTKPVGGGIPVVSDFKEILGKESLLISLGNDDCNMHGVNENYLIDLAERGLKFSEMFFSSEL</sequence>
<dbReference type="EMBL" id="DSRT01000097">
    <property type="protein sequence ID" value="HGW29648.1"/>
    <property type="molecule type" value="Genomic_DNA"/>
</dbReference>
<keyword evidence="2" id="KW-0479">Metal-binding</keyword>
<dbReference type="AlphaFoldDB" id="A0A7C4TKG0"/>
<protein>
    <submittedName>
        <fullName evidence="5">M20/M25/M40 family metallo-hydrolase</fullName>
    </submittedName>
</protein>
<name>A0A7C4TKG0_UNCKA</name>
<dbReference type="GO" id="GO:0046872">
    <property type="term" value="F:metal ion binding"/>
    <property type="evidence" value="ECO:0007669"/>
    <property type="project" value="UniProtKB-KW"/>
</dbReference>
<dbReference type="Pfam" id="PF01546">
    <property type="entry name" value="Peptidase_M20"/>
    <property type="match status" value="1"/>
</dbReference>